<protein>
    <submittedName>
        <fullName evidence="1">Uncharacterized protein</fullName>
    </submittedName>
</protein>
<proteinExistence type="predicted"/>
<dbReference type="EMBL" id="VSWD01000004">
    <property type="protein sequence ID" value="KAK3105009.1"/>
    <property type="molecule type" value="Genomic_DNA"/>
</dbReference>
<name>A0AA89CC57_PINIB</name>
<evidence type="ECO:0000313" key="2">
    <source>
        <dbReference type="Proteomes" id="UP001186944"/>
    </source>
</evidence>
<evidence type="ECO:0000313" key="1">
    <source>
        <dbReference type="EMBL" id="KAK3105009.1"/>
    </source>
</evidence>
<reference evidence="1" key="1">
    <citation type="submission" date="2019-08" db="EMBL/GenBank/DDBJ databases">
        <title>The improved chromosome-level genome for the pearl oyster Pinctada fucata martensii using PacBio sequencing and Hi-C.</title>
        <authorList>
            <person name="Zheng Z."/>
        </authorList>
    </citation>
    <scope>NUCLEOTIDE SEQUENCE</scope>
    <source>
        <strain evidence="1">ZZ-2019</strain>
        <tissue evidence="1">Adductor muscle</tissue>
    </source>
</reference>
<comment type="caution">
    <text evidence="1">The sequence shown here is derived from an EMBL/GenBank/DDBJ whole genome shotgun (WGS) entry which is preliminary data.</text>
</comment>
<organism evidence="1 2">
    <name type="scientific">Pinctada imbricata</name>
    <name type="common">Atlantic pearl-oyster</name>
    <name type="synonym">Pinctada martensii</name>
    <dbReference type="NCBI Taxonomy" id="66713"/>
    <lineage>
        <taxon>Eukaryota</taxon>
        <taxon>Metazoa</taxon>
        <taxon>Spiralia</taxon>
        <taxon>Lophotrochozoa</taxon>
        <taxon>Mollusca</taxon>
        <taxon>Bivalvia</taxon>
        <taxon>Autobranchia</taxon>
        <taxon>Pteriomorphia</taxon>
        <taxon>Pterioida</taxon>
        <taxon>Pterioidea</taxon>
        <taxon>Pteriidae</taxon>
        <taxon>Pinctada</taxon>
    </lineage>
</organism>
<sequence>MYVITRGVRLTFREDRALSSLRRFGQGPSWSQGPSLQSVRVQASVPLQVGVCVPDSCGNSEVELASILAIPQILSFSKKLGITADVKVVSAKCEEKEELSTGGKVMMYINFSDISEHNYHCNLAGHFHKVVDCQYYEHPNEYSRHSWGIHRDFLASRERVSRRKRTKCQTLLLYEIWYFLDYFTL</sequence>
<accession>A0AA89CC57</accession>
<gene>
    <name evidence="1" type="ORF">FSP39_015121</name>
</gene>
<dbReference type="AlphaFoldDB" id="A0AA89CC57"/>
<keyword evidence="2" id="KW-1185">Reference proteome</keyword>
<dbReference type="Proteomes" id="UP001186944">
    <property type="component" value="Unassembled WGS sequence"/>
</dbReference>